<name>A0A1L5F4Q7_CLOKL</name>
<evidence type="ECO:0000313" key="3">
    <source>
        <dbReference type="Proteomes" id="UP000184604"/>
    </source>
</evidence>
<dbReference type="PANTHER" id="PTHR45138">
    <property type="entry name" value="REGULATORY COMPONENTS OF SENSORY TRANSDUCTION SYSTEM"/>
    <property type="match status" value="1"/>
</dbReference>
<dbReference type="InterPro" id="IPR000160">
    <property type="entry name" value="GGDEF_dom"/>
</dbReference>
<dbReference type="Proteomes" id="UP000184604">
    <property type="component" value="Chromosome"/>
</dbReference>
<reference evidence="2 3" key="1">
    <citation type="submission" date="2016-12" db="EMBL/GenBank/DDBJ databases">
        <title>Complete genome sequence of Clostridium kluyveri JZZ isolated from the pit mud of a Chinese flavor liquor-making factory.</title>
        <authorList>
            <person name="Wang Y."/>
        </authorList>
    </citation>
    <scope>NUCLEOTIDE SEQUENCE [LARGE SCALE GENOMIC DNA]</scope>
    <source>
        <strain evidence="2 3">JZZ</strain>
    </source>
</reference>
<dbReference type="NCBIfam" id="TIGR00254">
    <property type="entry name" value="GGDEF"/>
    <property type="match status" value="1"/>
</dbReference>
<dbReference type="GO" id="GO:0005886">
    <property type="term" value="C:plasma membrane"/>
    <property type="evidence" value="ECO:0007669"/>
    <property type="project" value="TreeGrafter"/>
</dbReference>
<protein>
    <submittedName>
        <fullName evidence="2">GGDEF domain-containing protein</fullName>
    </submittedName>
</protein>
<dbReference type="PANTHER" id="PTHR45138:SF9">
    <property type="entry name" value="DIGUANYLATE CYCLASE DGCM-RELATED"/>
    <property type="match status" value="1"/>
</dbReference>
<dbReference type="InterPro" id="IPR043128">
    <property type="entry name" value="Rev_trsase/Diguanyl_cyclase"/>
</dbReference>
<dbReference type="OrthoDB" id="12905at2"/>
<dbReference type="GO" id="GO:0052621">
    <property type="term" value="F:diguanylate cyclase activity"/>
    <property type="evidence" value="ECO:0007669"/>
    <property type="project" value="TreeGrafter"/>
</dbReference>
<evidence type="ECO:0000313" key="2">
    <source>
        <dbReference type="EMBL" id="APM38001.1"/>
    </source>
</evidence>
<sequence length="288" mass="32723">MNKKAINIAEKNFMKVDILDGVRRIQNIFCEDDIDCFIVYENKDLMGIVTKKELVRAHPNRILADIMSDRYICINCHIHIWNIKEVFDSNKDINIILLENDNDIMGYISRTSLNVEFSKHIDLLTGLYKSDYMFYNAHKFIENKQNTTIIFLDLDNFGLIDKKYGHINGDIILKNVGTILKKNIPTDCCLCRYAGDEFAILTPYCINKSKLISQDILNIIDSYEFPNNIRVSASIGIASCDIHNCSKVTDSLDIINKLVNTASLLSTKAKQSTNTPIITGNLDINAIA</sequence>
<dbReference type="InterPro" id="IPR050469">
    <property type="entry name" value="Diguanylate_Cyclase"/>
</dbReference>
<dbReference type="SMART" id="SM00267">
    <property type="entry name" value="GGDEF"/>
    <property type="match status" value="1"/>
</dbReference>
<dbReference type="AlphaFoldDB" id="A0A1L5F4Q7"/>
<dbReference type="CDD" id="cd01949">
    <property type="entry name" value="GGDEF"/>
    <property type="match status" value="1"/>
</dbReference>
<dbReference type="SUPFAM" id="SSF54631">
    <property type="entry name" value="CBS-domain pair"/>
    <property type="match status" value="1"/>
</dbReference>
<dbReference type="RefSeq" id="WP_073537697.1">
    <property type="nucleotide sequence ID" value="NZ_CP018335.1"/>
</dbReference>
<dbReference type="Pfam" id="PF00990">
    <property type="entry name" value="GGDEF"/>
    <property type="match status" value="1"/>
</dbReference>
<dbReference type="InterPro" id="IPR046342">
    <property type="entry name" value="CBS_dom_sf"/>
</dbReference>
<proteinExistence type="predicted"/>
<feature type="domain" description="GGDEF" evidence="1">
    <location>
        <begin position="145"/>
        <end position="282"/>
    </location>
</feature>
<dbReference type="GO" id="GO:1902201">
    <property type="term" value="P:negative regulation of bacterial-type flagellum-dependent cell motility"/>
    <property type="evidence" value="ECO:0007669"/>
    <property type="project" value="TreeGrafter"/>
</dbReference>
<dbReference type="EMBL" id="CP018335">
    <property type="protein sequence ID" value="APM38001.1"/>
    <property type="molecule type" value="Genomic_DNA"/>
</dbReference>
<dbReference type="PROSITE" id="PS50887">
    <property type="entry name" value="GGDEF"/>
    <property type="match status" value="1"/>
</dbReference>
<dbReference type="GO" id="GO:0043709">
    <property type="term" value="P:cell adhesion involved in single-species biofilm formation"/>
    <property type="evidence" value="ECO:0007669"/>
    <property type="project" value="TreeGrafter"/>
</dbReference>
<dbReference type="SUPFAM" id="SSF55073">
    <property type="entry name" value="Nucleotide cyclase"/>
    <property type="match status" value="1"/>
</dbReference>
<gene>
    <name evidence="2" type="ORF">BS101_04260</name>
</gene>
<dbReference type="Gene3D" id="3.30.70.270">
    <property type="match status" value="1"/>
</dbReference>
<organism evidence="2 3">
    <name type="scientific">Clostridium kluyveri</name>
    <dbReference type="NCBI Taxonomy" id="1534"/>
    <lineage>
        <taxon>Bacteria</taxon>
        <taxon>Bacillati</taxon>
        <taxon>Bacillota</taxon>
        <taxon>Clostridia</taxon>
        <taxon>Eubacteriales</taxon>
        <taxon>Clostridiaceae</taxon>
        <taxon>Clostridium</taxon>
    </lineage>
</organism>
<dbReference type="Gene3D" id="3.10.580.10">
    <property type="entry name" value="CBS-domain"/>
    <property type="match status" value="1"/>
</dbReference>
<dbReference type="InterPro" id="IPR029787">
    <property type="entry name" value="Nucleotide_cyclase"/>
</dbReference>
<evidence type="ECO:0000259" key="1">
    <source>
        <dbReference type="PROSITE" id="PS50887"/>
    </source>
</evidence>
<accession>A0A1L5F4Q7</accession>